<evidence type="ECO:0000256" key="8">
    <source>
        <dbReference type="ARBA" id="ARBA00022801"/>
    </source>
</evidence>
<dbReference type="RefSeq" id="WP_173137863.1">
    <property type="nucleotide sequence ID" value="NZ_CBCSGW010000017.1"/>
</dbReference>
<dbReference type="Pfam" id="PF01433">
    <property type="entry name" value="Peptidase_M1"/>
    <property type="match status" value="1"/>
</dbReference>
<accession>A0ABX2FBH8</accession>
<dbReference type="InterPro" id="IPR042097">
    <property type="entry name" value="Aminopeptidase_N-like_N_sf"/>
</dbReference>
<evidence type="ECO:0000256" key="9">
    <source>
        <dbReference type="ARBA" id="ARBA00022833"/>
    </source>
</evidence>
<keyword evidence="18" id="KW-1185">Reference proteome</keyword>
<evidence type="ECO:0000256" key="10">
    <source>
        <dbReference type="ARBA" id="ARBA00023049"/>
    </source>
</evidence>
<evidence type="ECO:0000256" key="2">
    <source>
        <dbReference type="ARBA" id="ARBA00001947"/>
    </source>
</evidence>
<dbReference type="SUPFAM" id="SSF63737">
    <property type="entry name" value="Leukotriene A4 hydrolase N-terminal domain"/>
    <property type="match status" value="1"/>
</dbReference>
<name>A0ABX2FBH8_9PSEU</name>
<dbReference type="PANTHER" id="PTHR11533">
    <property type="entry name" value="PROTEASE M1 ZINC METALLOPROTEASE"/>
    <property type="match status" value="1"/>
</dbReference>
<dbReference type="Pfam" id="PF17900">
    <property type="entry name" value="Peptidase_M1_N"/>
    <property type="match status" value="1"/>
</dbReference>
<organism evidence="17 18">
    <name type="scientific">Kibdelosporangium persicum</name>
    <dbReference type="NCBI Taxonomy" id="2698649"/>
    <lineage>
        <taxon>Bacteria</taxon>
        <taxon>Bacillati</taxon>
        <taxon>Actinomycetota</taxon>
        <taxon>Actinomycetes</taxon>
        <taxon>Pseudonocardiales</taxon>
        <taxon>Pseudonocardiaceae</taxon>
        <taxon>Kibdelosporangium</taxon>
    </lineage>
</organism>
<feature type="domain" description="Aminopeptidase N-like N-terminal" evidence="16">
    <location>
        <begin position="52"/>
        <end position="222"/>
    </location>
</feature>
<dbReference type="InterPro" id="IPR001930">
    <property type="entry name" value="Peptidase_M1"/>
</dbReference>
<evidence type="ECO:0000256" key="12">
    <source>
        <dbReference type="ARBA" id="ARBA00031533"/>
    </source>
</evidence>
<dbReference type="CDD" id="cd09603">
    <property type="entry name" value="M1_APN_like"/>
    <property type="match status" value="1"/>
</dbReference>
<evidence type="ECO:0000256" key="11">
    <source>
        <dbReference type="ARBA" id="ARBA00029811"/>
    </source>
</evidence>
<keyword evidence="9" id="KW-0862">Zinc</keyword>
<comment type="catalytic activity">
    <reaction evidence="1">
        <text>Release of an N-terminal amino acid, Xaa-|-Yaa- from a peptide, amide or arylamide. Xaa is preferably Ala, but may be most amino acids including Pro (slow action). When a terminal hydrophobic residue is followed by a prolyl residue, the two may be released as an intact Xaa-Pro dipeptide.</text>
        <dbReference type="EC" id="3.4.11.2"/>
    </reaction>
</comment>
<dbReference type="InterPro" id="IPR014782">
    <property type="entry name" value="Peptidase_M1_dom"/>
</dbReference>
<evidence type="ECO:0000259" key="15">
    <source>
        <dbReference type="Pfam" id="PF01433"/>
    </source>
</evidence>
<dbReference type="InterPro" id="IPR045357">
    <property type="entry name" value="Aminopeptidase_N-like_N"/>
</dbReference>
<dbReference type="PANTHER" id="PTHR11533:SF297">
    <property type="entry name" value="AMINOPEPTIDASE N"/>
    <property type="match status" value="1"/>
</dbReference>
<evidence type="ECO:0000313" key="17">
    <source>
        <dbReference type="EMBL" id="NRN68568.1"/>
    </source>
</evidence>
<dbReference type="InterPro" id="IPR027268">
    <property type="entry name" value="Peptidase_M4/M1_CTD_sf"/>
</dbReference>
<keyword evidence="10" id="KW-0482">Metalloprotease</keyword>
<evidence type="ECO:0000259" key="16">
    <source>
        <dbReference type="Pfam" id="PF17900"/>
    </source>
</evidence>
<dbReference type="Gene3D" id="2.60.40.1730">
    <property type="entry name" value="tricorn interacting facor f3 domain"/>
    <property type="match status" value="1"/>
</dbReference>
<dbReference type="Proteomes" id="UP000763557">
    <property type="component" value="Unassembled WGS sequence"/>
</dbReference>
<sequence>MLLRSRVAVAATAAGLATVLFGSTASAVPAPGAPGVGDPYYPNDGNGGYDVSHYNIRITYNPATDLLTGTTTILARSTQELSSLNLDLLLPIKSVRVNNFLSRSTANTGEVTVTPPRPIGANQNLTIVVQYEGKPSTVNDAKGANYWKKTPDGALAVDEPHIAKWWYPSSDHPTDKATFDVSVVVPQGVEALSNGTFAGTQQTLNGWIRWNWRTVSQQATYLAFLAVGQYEIRSSSAPNGQPVISAYGDDLGANGPAARASVERTPEVTEFLETQFGPYPFEAQGGVVSTGIGFALETQTRPVYSTAFFPRGANTSVVAHEMAHQWFGDSVSVRNWRDIWLNEGFARYAEWLWAENQAEGTAAEIAQYYYDRRPAEDPFWQVVVGDPGAGNEFNIAVYDRGALAVHAFRNAVGDEAFFETLQTWQATKKNGNGKIEEFIALAERISGKPLFALFQTWLFTPGKPAPEDLGNAAAHSAGVAGVAAPPKAIEKLDLTRDVLARTGHAGHSHGHDHAGHSHGDGHGH</sequence>
<evidence type="ECO:0000256" key="13">
    <source>
        <dbReference type="SAM" id="MobiDB-lite"/>
    </source>
</evidence>
<reference evidence="17 18" key="1">
    <citation type="submission" date="2020-01" db="EMBL/GenBank/DDBJ databases">
        <title>Kibdelosporangium persica a novel Actinomycetes from a hot desert in Iran.</title>
        <authorList>
            <person name="Safaei N."/>
            <person name="Zaburannyi N."/>
            <person name="Mueller R."/>
            <person name="Wink J."/>
        </authorList>
    </citation>
    <scope>NUCLEOTIDE SEQUENCE [LARGE SCALE GENOMIC DNA]</scope>
    <source>
        <strain evidence="17 18">4NS15</strain>
    </source>
</reference>
<feature type="compositionally biased region" description="Basic and acidic residues" evidence="13">
    <location>
        <begin position="509"/>
        <end position="524"/>
    </location>
</feature>
<dbReference type="SUPFAM" id="SSF55486">
    <property type="entry name" value="Metalloproteases ('zincins'), catalytic domain"/>
    <property type="match status" value="1"/>
</dbReference>
<evidence type="ECO:0000256" key="5">
    <source>
        <dbReference type="ARBA" id="ARBA00015611"/>
    </source>
</evidence>
<evidence type="ECO:0000313" key="18">
    <source>
        <dbReference type="Proteomes" id="UP000763557"/>
    </source>
</evidence>
<feature type="chain" id="PRO_5047386818" description="Aminopeptidase N" evidence="14">
    <location>
        <begin position="28"/>
        <end position="524"/>
    </location>
</feature>
<dbReference type="Gene3D" id="1.10.390.10">
    <property type="entry name" value="Neutral Protease Domain 2"/>
    <property type="match status" value="1"/>
</dbReference>
<feature type="region of interest" description="Disordered" evidence="13">
    <location>
        <begin position="503"/>
        <end position="524"/>
    </location>
</feature>
<dbReference type="InterPro" id="IPR050344">
    <property type="entry name" value="Peptidase_M1_aminopeptidases"/>
</dbReference>
<evidence type="ECO:0000256" key="3">
    <source>
        <dbReference type="ARBA" id="ARBA00010136"/>
    </source>
</evidence>
<evidence type="ECO:0000256" key="6">
    <source>
        <dbReference type="ARBA" id="ARBA00022670"/>
    </source>
</evidence>
<comment type="cofactor">
    <cofactor evidence="2">
        <name>Zn(2+)</name>
        <dbReference type="ChEBI" id="CHEBI:29105"/>
    </cofactor>
</comment>
<evidence type="ECO:0000256" key="1">
    <source>
        <dbReference type="ARBA" id="ARBA00000098"/>
    </source>
</evidence>
<dbReference type="EMBL" id="JAAATY010000021">
    <property type="protein sequence ID" value="NRN68568.1"/>
    <property type="molecule type" value="Genomic_DNA"/>
</dbReference>
<evidence type="ECO:0000256" key="7">
    <source>
        <dbReference type="ARBA" id="ARBA00022723"/>
    </source>
</evidence>
<dbReference type="EC" id="3.4.11.2" evidence="4"/>
<comment type="caution">
    <text evidence="17">The sequence shown here is derived from an EMBL/GenBank/DDBJ whole genome shotgun (WGS) entry which is preliminary data.</text>
</comment>
<evidence type="ECO:0000256" key="14">
    <source>
        <dbReference type="SAM" id="SignalP"/>
    </source>
</evidence>
<protein>
    <recommendedName>
        <fullName evidence="5">Aminopeptidase N</fullName>
        <ecNumber evidence="4">3.4.11.2</ecNumber>
    </recommendedName>
    <alternativeName>
        <fullName evidence="11">Alanine aminopeptidase</fullName>
    </alternativeName>
    <alternativeName>
        <fullName evidence="12">Lysyl aminopeptidase</fullName>
    </alternativeName>
</protein>
<keyword evidence="6" id="KW-0645">Protease</keyword>
<feature type="signal peptide" evidence="14">
    <location>
        <begin position="1"/>
        <end position="27"/>
    </location>
</feature>
<feature type="domain" description="Peptidase M1 membrane alanine aminopeptidase" evidence="15">
    <location>
        <begin position="313"/>
        <end position="457"/>
    </location>
</feature>
<proteinExistence type="inferred from homology"/>
<keyword evidence="8" id="KW-0378">Hydrolase</keyword>
<gene>
    <name evidence="17" type="ORF">GC106_58110</name>
</gene>
<keyword evidence="7" id="KW-0479">Metal-binding</keyword>
<dbReference type="PRINTS" id="PR00756">
    <property type="entry name" value="ALADIPTASE"/>
</dbReference>
<comment type="similarity">
    <text evidence="3">Belongs to the peptidase M1 family.</text>
</comment>
<keyword evidence="14" id="KW-0732">Signal</keyword>
<evidence type="ECO:0000256" key="4">
    <source>
        <dbReference type="ARBA" id="ARBA00012564"/>
    </source>
</evidence>